<feature type="chain" id="PRO_5033059678" description="BIG2 domain-containing protein" evidence="1">
    <location>
        <begin position="31"/>
        <end position="284"/>
    </location>
</feature>
<evidence type="ECO:0000256" key="1">
    <source>
        <dbReference type="SAM" id="SignalP"/>
    </source>
</evidence>
<dbReference type="SUPFAM" id="SSF49373">
    <property type="entry name" value="Invasin/intimin cell-adhesion fragments"/>
    <property type="match status" value="1"/>
</dbReference>
<sequence>MIMNKLKKALVMVLALAMVLTCAMVTPVQAAGKLNKKSVSIYETETVSLTVKGVKSVTWKTSDKKIATVDKKGLVKGVKKGTCTVTAKDTKTKAAYSCKVTVKAAKSLGIAAKDISVFTGGETISYPGEEIKGATYVLDGKKLGKKDYSTWTDKDGERVVSYVTLTKKLTDGKHTFAIQKKGYKTVTKSFKFTALKIDGMFPEGEDGEPWVSDGILYVFCTPKLDGKDFVIKVDGTEVKPKDAFLSGDGFFVIWVDATGLSAGEHKVSVTAEGIPDGEASFTVK</sequence>
<feature type="domain" description="BIG2" evidence="2">
    <location>
        <begin position="28"/>
        <end position="99"/>
    </location>
</feature>
<dbReference type="Gene3D" id="2.60.40.1080">
    <property type="match status" value="1"/>
</dbReference>
<evidence type="ECO:0000313" key="4">
    <source>
        <dbReference type="Proteomes" id="UP000446657"/>
    </source>
</evidence>
<dbReference type="SMART" id="SM00635">
    <property type="entry name" value="BID_2"/>
    <property type="match status" value="1"/>
</dbReference>
<comment type="caution">
    <text evidence="3">The sequence shown here is derived from an EMBL/GenBank/DDBJ whole genome shotgun (WGS) entry which is preliminary data.</text>
</comment>
<dbReference type="Pfam" id="PF02368">
    <property type="entry name" value="Big_2"/>
    <property type="match status" value="1"/>
</dbReference>
<dbReference type="EMBL" id="WNAL01000002">
    <property type="protein sequence ID" value="MTR80412.1"/>
    <property type="molecule type" value="Genomic_DNA"/>
</dbReference>
<dbReference type="InterPro" id="IPR003343">
    <property type="entry name" value="Big_2"/>
</dbReference>
<evidence type="ECO:0000313" key="3">
    <source>
        <dbReference type="EMBL" id="MTR80412.1"/>
    </source>
</evidence>
<accession>A0A844KI18</accession>
<protein>
    <recommendedName>
        <fullName evidence="2">BIG2 domain-containing protein</fullName>
    </recommendedName>
</protein>
<dbReference type="InterPro" id="IPR008964">
    <property type="entry name" value="Invasin/intimin_cell_adhesion"/>
</dbReference>
<evidence type="ECO:0000259" key="2">
    <source>
        <dbReference type="SMART" id="SM00635"/>
    </source>
</evidence>
<gene>
    <name evidence="3" type="ORF">GMD30_01555</name>
</gene>
<proteinExistence type="predicted"/>
<dbReference type="Proteomes" id="UP000446657">
    <property type="component" value="Unassembled WGS sequence"/>
</dbReference>
<organism evidence="3 4">
    <name type="scientific">Roseburia faecis</name>
    <dbReference type="NCBI Taxonomy" id="301302"/>
    <lineage>
        <taxon>Bacteria</taxon>
        <taxon>Bacillati</taxon>
        <taxon>Bacillota</taxon>
        <taxon>Clostridia</taxon>
        <taxon>Lachnospirales</taxon>
        <taxon>Lachnospiraceae</taxon>
        <taxon>Roseburia</taxon>
    </lineage>
</organism>
<reference evidence="3 4" key="1">
    <citation type="journal article" date="2019" name="Nat. Med.">
        <title>A library of human gut bacterial isolates paired with longitudinal multiomics data enables mechanistic microbiome research.</title>
        <authorList>
            <person name="Poyet M."/>
            <person name="Groussin M."/>
            <person name="Gibbons S.M."/>
            <person name="Avila-Pacheco J."/>
            <person name="Jiang X."/>
            <person name="Kearney S.M."/>
            <person name="Perrotta A.R."/>
            <person name="Berdy B."/>
            <person name="Zhao S."/>
            <person name="Lieberman T.D."/>
            <person name="Swanson P.K."/>
            <person name="Smith M."/>
            <person name="Roesemann S."/>
            <person name="Alexander J.E."/>
            <person name="Rich S.A."/>
            <person name="Livny J."/>
            <person name="Vlamakis H."/>
            <person name="Clish C."/>
            <person name="Bullock K."/>
            <person name="Deik A."/>
            <person name="Scott J."/>
            <person name="Pierce K.A."/>
            <person name="Xavier R.J."/>
            <person name="Alm E.J."/>
        </authorList>
    </citation>
    <scope>NUCLEOTIDE SEQUENCE [LARGE SCALE GENOMIC DNA]</scope>
    <source>
        <strain evidence="3 4">BIOML-A1</strain>
    </source>
</reference>
<feature type="signal peptide" evidence="1">
    <location>
        <begin position="1"/>
        <end position="30"/>
    </location>
</feature>
<name>A0A844KI18_9FIRM</name>
<keyword evidence="1" id="KW-0732">Signal</keyword>
<dbReference type="AlphaFoldDB" id="A0A844KI18"/>